<evidence type="ECO:0000256" key="8">
    <source>
        <dbReference type="ARBA" id="ARBA00022801"/>
    </source>
</evidence>
<dbReference type="InterPro" id="IPR000787">
    <property type="entry name" value="Peptidase_M29"/>
</dbReference>
<comment type="similarity">
    <text evidence="4">Belongs to the peptidase M29 family.</text>
</comment>
<dbReference type="EMBL" id="CP002051">
    <property type="protein sequence ID" value="ADI31540.1"/>
    <property type="molecule type" value="Genomic_DNA"/>
</dbReference>
<evidence type="ECO:0000256" key="3">
    <source>
        <dbReference type="ARBA" id="ARBA00001947"/>
    </source>
</evidence>
<evidence type="ECO:0000256" key="5">
    <source>
        <dbReference type="ARBA" id="ARBA00022438"/>
    </source>
</evidence>
<dbReference type="STRING" id="591019.Shell_0409"/>
<dbReference type="PRINTS" id="PR00919">
    <property type="entry name" value="THERMOPTASE"/>
</dbReference>
<dbReference type="GeneID" id="9233698"/>
<dbReference type="GO" id="GO:0006508">
    <property type="term" value="P:proteolysis"/>
    <property type="evidence" value="ECO:0007669"/>
    <property type="project" value="UniProtKB-KW"/>
</dbReference>
<dbReference type="InterPro" id="IPR035097">
    <property type="entry name" value="M29_N-terminal"/>
</dbReference>
<dbReference type="InterPro" id="IPR052170">
    <property type="entry name" value="M29_Exopeptidase"/>
</dbReference>
<dbReference type="Gene3D" id="3.40.1830.10">
    <property type="entry name" value="Thermophilic metalloprotease (M29)"/>
    <property type="match status" value="1"/>
</dbReference>
<keyword evidence="6" id="KW-0645">Protease</keyword>
<keyword evidence="5 10" id="KW-0031">Aminopeptidase</keyword>
<dbReference type="Proteomes" id="UP000002573">
    <property type="component" value="Chromosome"/>
</dbReference>
<dbReference type="PANTHER" id="PTHR34448:SF1">
    <property type="entry name" value="BLL6088 PROTEIN"/>
    <property type="match status" value="1"/>
</dbReference>
<comment type="cofactor">
    <cofactor evidence="1">
        <name>Co(2+)</name>
        <dbReference type="ChEBI" id="CHEBI:48828"/>
    </cofactor>
</comment>
<dbReference type="HOGENOM" id="CLU_057697_0_0_2"/>
<name>D7DBJ3_STAHD</name>
<accession>D7DBJ3</accession>
<dbReference type="PANTHER" id="PTHR34448">
    <property type="entry name" value="AMINOPEPTIDASE"/>
    <property type="match status" value="1"/>
</dbReference>
<dbReference type="RefSeq" id="WP_013142738.1">
    <property type="nucleotide sequence ID" value="NC_014205.1"/>
</dbReference>
<comment type="cofactor">
    <cofactor evidence="3">
        <name>Zn(2+)</name>
        <dbReference type="ChEBI" id="CHEBI:29105"/>
    </cofactor>
</comment>
<evidence type="ECO:0000256" key="4">
    <source>
        <dbReference type="ARBA" id="ARBA00008236"/>
    </source>
</evidence>
<evidence type="ECO:0000313" key="11">
    <source>
        <dbReference type="Proteomes" id="UP000002573"/>
    </source>
</evidence>
<evidence type="ECO:0000256" key="6">
    <source>
        <dbReference type="ARBA" id="ARBA00022670"/>
    </source>
</evidence>
<dbReference type="OrthoDB" id="145069at2157"/>
<keyword evidence="11" id="KW-1185">Reference proteome</keyword>
<keyword evidence="7" id="KW-0479">Metal-binding</keyword>
<dbReference type="GO" id="GO:0046872">
    <property type="term" value="F:metal ion binding"/>
    <property type="evidence" value="ECO:0007669"/>
    <property type="project" value="UniProtKB-KW"/>
</dbReference>
<dbReference type="eggNOG" id="arCOG01888">
    <property type="taxonomic scope" value="Archaea"/>
</dbReference>
<dbReference type="GO" id="GO:0004177">
    <property type="term" value="F:aminopeptidase activity"/>
    <property type="evidence" value="ECO:0007669"/>
    <property type="project" value="UniProtKB-KW"/>
</dbReference>
<dbReference type="Pfam" id="PF02073">
    <property type="entry name" value="Peptidase_M29"/>
    <property type="match status" value="1"/>
</dbReference>
<dbReference type="KEGG" id="shc:Shell_0409"/>
<proteinExistence type="inferred from homology"/>
<gene>
    <name evidence="10" type="ordered locus">Shell_0409</name>
</gene>
<keyword evidence="9" id="KW-0482">Metalloprotease</keyword>
<comment type="cofactor">
    <cofactor evidence="2">
        <name>Mg(2+)</name>
        <dbReference type="ChEBI" id="CHEBI:18420"/>
    </cofactor>
</comment>
<reference evidence="10 11" key="2">
    <citation type="journal article" date="2011" name="Stand. Genomic Sci.">
        <title>Complete genome sequence of Staphylothermus hellenicus P8.</title>
        <authorList>
            <person name="Anderson I."/>
            <person name="Wirth R."/>
            <person name="Lucas S."/>
            <person name="Copeland A."/>
            <person name="Lapidus A."/>
            <person name="Cheng J.F."/>
            <person name="Goodwin L."/>
            <person name="Pitluck S."/>
            <person name="Davenport K."/>
            <person name="Detter J.C."/>
            <person name="Han C."/>
            <person name="Tapia R."/>
            <person name="Land M."/>
            <person name="Hauser L."/>
            <person name="Pati A."/>
            <person name="Mikhailova N."/>
            <person name="Woyke T."/>
            <person name="Klenk H.P."/>
            <person name="Kyrpides N."/>
            <person name="Ivanova N."/>
        </authorList>
    </citation>
    <scope>NUCLEOTIDE SEQUENCE [LARGE SCALE GENOMIC DNA]</scope>
    <source>
        <strain evidence="11">DSM 12710 / JCM 10830 / BK20S6-10-b1 / P8</strain>
    </source>
</reference>
<dbReference type="SUPFAM" id="SSF144052">
    <property type="entry name" value="Thermophilic metalloprotease-like"/>
    <property type="match status" value="1"/>
</dbReference>
<dbReference type="GO" id="GO:0008237">
    <property type="term" value="F:metallopeptidase activity"/>
    <property type="evidence" value="ECO:0007669"/>
    <property type="project" value="UniProtKB-KW"/>
</dbReference>
<reference evidence="11" key="1">
    <citation type="submission" date="2010-05" db="EMBL/GenBank/DDBJ databases">
        <title>Complete sequence of Staphylothermus hellenicus DSM 12710.</title>
        <authorList>
            <consortium name="US DOE Joint Genome Institute"/>
            <person name="Lucas S."/>
            <person name="Copeland A."/>
            <person name="Lapidus A."/>
            <person name="Cheng J.-F."/>
            <person name="Bruce D."/>
            <person name="Goodwin L."/>
            <person name="Pitluck S."/>
            <person name="Davenport K."/>
            <person name="Detter J.C."/>
            <person name="Han C."/>
            <person name="Tapia R."/>
            <person name="Larimer F."/>
            <person name="Land M."/>
            <person name="Hauser L."/>
            <person name="Kyrpides N."/>
            <person name="Mikhailova N."/>
            <person name="Anderson I.J."/>
            <person name="Woyke T."/>
        </authorList>
    </citation>
    <scope>NUCLEOTIDE SEQUENCE [LARGE SCALE GENOMIC DNA]</scope>
    <source>
        <strain evidence="11">DSM 12710 / JCM 10830 / BK20S6-10-b1 / P8</strain>
    </source>
</reference>
<evidence type="ECO:0000256" key="1">
    <source>
        <dbReference type="ARBA" id="ARBA00001941"/>
    </source>
</evidence>
<dbReference type="AlphaFoldDB" id="D7DBJ3"/>
<evidence type="ECO:0000256" key="2">
    <source>
        <dbReference type="ARBA" id="ARBA00001946"/>
    </source>
</evidence>
<evidence type="ECO:0000256" key="9">
    <source>
        <dbReference type="ARBA" id="ARBA00023049"/>
    </source>
</evidence>
<organism evidence="10 11">
    <name type="scientific">Staphylothermus hellenicus (strain DSM 12710 / JCM 10830 / BK20S6-10-b1 / P8)</name>
    <dbReference type="NCBI Taxonomy" id="591019"/>
    <lineage>
        <taxon>Archaea</taxon>
        <taxon>Thermoproteota</taxon>
        <taxon>Thermoprotei</taxon>
        <taxon>Desulfurococcales</taxon>
        <taxon>Desulfurococcaceae</taxon>
        <taxon>Staphylothermus</taxon>
    </lineage>
</organism>
<keyword evidence="8" id="KW-0378">Hydrolase</keyword>
<protein>
    <submittedName>
        <fullName evidence="10">Peptidase M29 aminopeptidase II</fullName>
    </submittedName>
</protein>
<sequence>MVDPRTSNLARLIVEYCIEAGKGDEVVINAGVEAVPLVREIVKYLVSRGGYPVMVNLSDESISEVFYRYATKDVLEHISGIEKYMLENIDASISIISPSHTKPLISIDPEKMKIRSAARRELTKIFMERSARRELRWAVTAYPTRALAQEAGMSIIDYEDFVFHATYADTDDPVKKWVEIREKQQKIADFLNKVSELKYEGPGIDLFLRVEGRKWINDDGKYNMPGGEVFSAPIEDSVEGYVEFDYPAIWRGVEVEGVKIVFKKGVVVEAHARRGEEFLKKMLETDEGAKRLGEIAFGLNYNITRFTKEILFDEKIGGTIHMALGAAYPESGGKNVSAIHWDMIKDMRKHKVYADGDLIYENGYFIKDVLGL</sequence>
<evidence type="ECO:0000256" key="7">
    <source>
        <dbReference type="ARBA" id="ARBA00022723"/>
    </source>
</evidence>
<evidence type="ECO:0000313" key="10">
    <source>
        <dbReference type="EMBL" id="ADI31540.1"/>
    </source>
</evidence>